<sequence>MPQNMMIKKNAFIKGTGSYVPPKILKNDFFEAIGSSDEWIYKNLGIKERRIAVGEVTSDLAYKAGLEALKEADLKPKDIDLIIVATSTPDRQAPSTACFVQEKMGAYQAVAFDISAVCSGGLYGIAIGCQFIETGMYQNVLIIGADTFSTITDWERKDSVFFGDGAGAILLSGTTEDKGFFDFKLHADGRGKYHFNIPAGGSEMPASEETLKQKLHYFQMNGKEVFNTATKVLPETITEILEANKLSADDVDWVIPHQPSIRILQETARKVNIPFEKVMTNMDKYANTSGGTIPIVLDETYKSGKIQPGNILLFAAVGSGWTWGTALYKA</sequence>
<evidence type="ECO:0000256" key="6">
    <source>
        <dbReference type="ARBA" id="ARBA00023098"/>
    </source>
</evidence>
<dbReference type="AlphaFoldDB" id="A0A1K2IT38"/>
<comment type="catalytic activity">
    <reaction evidence="10">
        <text>malonyl-[ACP] + acetyl-CoA + H(+) = 3-oxobutanoyl-[ACP] + CO2 + CoA</text>
        <dbReference type="Rhea" id="RHEA:12080"/>
        <dbReference type="Rhea" id="RHEA-COMP:9623"/>
        <dbReference type="Rhea" id="RHEA-COMP:9625"/>
        <dbReference type="ChEBI" id="CHEBI:15378"/>
        <dbReference type="ChEBI" id="CHEBI:16526"/>
        <dbReference type="ChEBI" id="CHEBI:57287"/>
        <dbReference type="ChEBI" id="CHEBI:57288"/>
        <dbReference type="ChEBI" id="CHEBI:78449"/>
        <dbReference type="ChEBI" id="CHEBI:78450"/>
        <dbReference type="EC" id="2.3.1.180"/>
    </reaction>
</comment>
<dbReference type="InterPro" id="IPR004655">
    <property type="entry name" value="FabH"/>
</dbReference>
<comment type="caution">
    <text evidence="10">Lacks conserved residue(s) required for the propagation of feature annotation.</text>
</comment>
<keyword evidence="9 10" id="KW-0012">Acyltransferase</keyword>
<dbReference type="EMBL" id="FPKW01000011">
    <property type="protein sequence ID" value="SFZ95620.1"/>
    <property type="molecule type" value="Genomic_DNA"/>
</dbReference>
<dbReference type="Pfam" id="PF08545">
    <property type="entry name" value="ACP_syn_III"/>
    <property type="match status" value="1"/>
</dbReference>
<evidence type="ECO:0000256" key="4">
    <source>
        <dbReference type="ARBA" id="ARBA00022679"/>
    </source>
</evidence>
<evidence type="ECO:0000256" key="1">
    <source>
        <dbReference type="ARBA" id="ARBA00008642"/>
    </source>
</evidence>
<evidence type="ECO:0000259" key="12">
    <source>
        <dbReference type="Pfam" id="PF08545"/>
    </source>
</evidence>
<dbReference type="GO" id="GO:0005737">
    <property type="term" value="C:cytoplasm"/>
    <property type="evidence" value="ECO:0007669"/>
    <property type="project" value="UniProtKB-SubCell"/>
</dbReference>
<feature type="active site" evidence="10">
    <location>
        <position position="118"/>
    </location>
</feature>
<comment type="similarity">
    <text evidence="1 10">Belongs to the thiolase-like superfamily. FabH family.</text>
</comment>
<dbReference type="InterPro" id="IPR016039">
    <property type="entry name" value="Thiolase-like"/>
</dbReference>
<keyword evidence="5 10" id="KW-0276">Fatty acid metabolism</keyword>
<comment type="subcellular location">
    <subcellularLocation>
        <location evidence="10">Cytoplasm</location>
    </subcellularLocation>
</comment>
<evidence type="ECO:0000256" key="10">
    <source>
        <dbReference type="HAMAP-Rule" id="MF_01815"/>
    </source>
</evidence>
<name>A0A1K2IT38_9FLAO</name>
<dbReference type="NCBIfam" id="NF006829">
    <property type="entry name" value="PRK09352.1"/>
    <property type="match status" value="1"/>
</dbReference>
<keyword evidence="4 10" id="KW-0808">Transferase</keyword>
<protein>
    <recommendedName>
        <fullName evidence="10">Beta-ketoacyl-[acyl-carrier-protein] synthase III</fullName>
        <shortName evidence="10">Beta-ketoacyl-ACP synthase III</shortName>
        <shortName evidence="10">KAS III</shortName>
        <ecNumber evidence="10">2.3.1.180</ecNumber>
    </recommendedName>
    <alternativeName>
        <fullName evidence="10">3-oxoacyl-[acyl-carrier-protein] synthase 3</fullName>
    </alternativeName>
    <alternativeName>
        <fullName evidence="10">3-oxoacyl-[acyl-carrier-protein] synthase III</fullName>
    </alternativeName>
</protein>
<keyword evidence="2 10" id="KW-0963">Cytoplasm</keyword>
<evidence type="ECO:0000259" key="11">
    <source>
        <dbReference type="Pfam" id="PF08541"/>
    </source>
</evidence>
<dbReference type="STRING" id="1612149.SAMN05216324_11175"/>
<dbReference type="Gene3D" id="3.40.47.10">
    <property type="match status" value="1"/>
</dbReference>
<keyword evidence="3 10" id="KW-0444">Lipid biosynthesis</keyword>
<feature type="domain" description="Beta-ketoacyl-[acyl-carrier-protein] synthase III N-terminal" evidence="12">
    <location>
        <begin position="112"/>
        <end position="189"/>
    </location>
</feature>
<feature type="active site" evidence="10">
    <location>
        <position position="287"/>
    </location>
</feature>
<keyword evidence="14" id="KW-1185">Reference proteome</keyword>
<dbReference type="SUPFAM" id="SSF53901">
    <property type="entry name" value="Thiolase-like"/>
    <property type="match status" value="1"/>
</dbReference>
<feature type="active site" evidence="10">
    <location>
        <position position="257"/>
    </location>
</feature>
<evidence type="ECO:0000313" key="13">
    <source>
        <dbReference type="EMBL" id="SFZ95620.1"/>
    </source>
</evidence>
<proteinExistence type="inferred from homology"/>
<comment type="pathway">
    <text evidence="10">Lipid metabolism; fatty acid biosynthesis.</text>
</comment>
<dbReference type="UniPathway" id="UPA00094"/>
<organism evidence="13 14">
    <name type="scientific">Chryseobacterium limigenitum</name>
    <dbReference type="NCBI Taxonomy" id="1612149"/>
    <lineage>
        <taxon>Bacteria</taxon>
        <taxon>Pseudomonadati</taxon>
        <taxon>Bacteroidota</taxon>
        <taxon>Flavobacteriia</taxon>
        <taxon>Flavobacteriales</taxon>
        <taxon>Weeksellaceae</taxon>
        <taxon>Chryseobacterium group</taxon>
        <taxon>Chryseobacterium</taxon>
    </lineage>
</organism>
<dbReference type="InterPro" id="IPR013751">
    <property type="entry name" value="ACP_syn_III_N"/>
</dbReference>
<dbReference type="CDD" id="cd00830">
    <property type="entry name" value="KAS_III"/>
    <property type="match status" value="1"/>
</dbReference>
<dbReference type="GO" id="GO:0006633">
    <property type="term" value="P:fatty acid biosynthetic process"/>
    <property type="evidence" value="ECO:0007669"/>
    <property type="project" value="UniProtKB-UniRule"/>
</dbReference>
<evidence type="ECO:0000256" key="7">
    <source>
        <dbReference type="ARBA" id="ARBA00023160"/>
    </source>
</evidence>
<evidence type="ECO:0000256" key="3">
    <source>
        <dbReference type="ARBA" id="ARBA00022516"/>
    </source>
</evidence>
<evidence type="ECO:0000256" key="5">
    <source>
        <dbReference type="ARBA" id="ARBA00022832"/>
    </source>
</evidence>
<keyword evidence="6 10" id="KW-0443">Lipid metabolism</keyword>
<evidence type="ECO:0000256" key="8">
    <source>
        <dbReference type="ARBA" id="ARBA00023268"/>
    </source>
</evidence>
<comment type="domain">
    <text evidence="10">The last Arg residue of the ACP-binding site is essential for the weak association between ACP/AcpP and FabH.</text>
</comment>
<comment type="function">
    <text evidence="10">Catalyzes the condensation reaction of fatty acid synthesis by the addition to an acyl acceptor of two carbons from malonyl-ACP. Catalyzes the first condensation reaction which initiates fatty acid synthesis and may therefore play a role in governing the total rate of fatty acid production. Possesses both acetoacetyl-ACP synthase and acetyl transacylase activities. Its substrate specificity determines the biosynthesis of branched-chain and/or straight-chain of fatty acids.</text>
</comment>
<accession>A0A1K2IT38</accession>
<dbReference type="GO" id="GO:0004315">
    <property type="term" value="F:3-oxoacyl-[acyl-carrier-protein] synthase activity"/>
    <property type="evidence" value="ECO:0007669"/>
    <property type="project" value="InterPro"/>
</dbReference>
<evidence type="ECO:0000313" key="14">
    <source>
        <dbReference type="Proteomes" id="UP000182034"/>
    </source>
</evidence>
<dbReference type="GO" id="GO:0044550">
    <property type="term" value="P:secondary metabolite biosynthetic process"/>
    <property type="evidence" value="ECO:0007669"/>
    <property type="project" value="TreeGrafter"/>
</dbReference>
<evidence type="ECO:0000256" key="9">
    <source>
        <dbReference type="ARBA" id="ARBA00023315"/>
    </source>
</evidence>
<feature type="domain" description="Beta-ketoacyl-[acyl-carrier-protein] synthase III C-terminal" evidence="11">
    <location>
        <begin position="241"/>
        <end position="329"/>
    </location>
</feature>
<dbReference type="EC" id="2.3.1.180" evidence="10"/>
<dbReference type="Pfam" id="PF08541">
    <property type="entry name" value="ACP_syn_III_C"/>
    <property type="match status" value="1"/>
</dbReference>
<dbReference type="GO" id="GO:0033818">
    <property type="term" value="F:beta-ketoacyl-acyl-carrier-protein synthase III activity"/>
    <property type="evidence" value="ECO:0007669"/>
    <property type="project" value="UniProtKB-UniRule"/>
</dbReference>
<dbReference type="InterPro" id="IPR013747">
    <property type="entry name" value="ACP_syn_III_C"/>
</dbReference>
<reference evidence="14" key="1">
    <citation type="submission" date="2016-10" db="EMBL/GenBank/DDBJ databases">
        <authorList>
            <person name="Varghese N."/>
            <person name="Submissions S."/>
        </authorList>
    </citation>
    <scope>NUCLEOTIDE SEQUENCE [LARGE SCALE GENOMIC DNA]</scope>
    <source>
        <strain evidence="14">SUR2</strain>
    </source>
</reference>
<dbReference type="PANTHER" id="PTHR34069">
    <property type="entry name" value="3-OXOACYL-[ACYL-CARRIER-PROTEIN] SYNTHASE 3"/>
    <property type="match status" value="1"/>
</dbReference>
<dbReference type="NCBIfam" id="TIGR00747">
    <property type="entry name" value="fabH"/>
    <property type="match status" value="1"/>
</dbReference>
<dbReference type="PANTHER" id="PTHR34069:SF2">
    <property type="entry name" value="BETA-KETOACYL-[ACYL-CARRIER-PROTEIN] SYNTHASE III"/>
    <property type="match status" value="1"/>
</dbReference>
<dbReference type="HAMAP" id="MF_01815">
    <property type="entry name" value="FabH"/>
    <property type="match status" value="1"/>
</dbReference>
<keyword evidence="8 10" id="KW-0511">Multifunctional enzyme</keyword>
<evidence type="ECO:0000256" key="2">
    <source>
        <dbReference type="ARBA" id="ARBA00022490"/>
    </source>
</evidence>
<gene>
    <name evidence="10" type="primary">fabH</name>
    <name evidence="13" type="ORF">SAMN05216324_11175</name>
</gene>
<dbReference type="Proteomes" id="UP000182034">
    <property type="component" value="Unassembled WGS sequence"/>
</dbReference>
<comment type="subunit">
    <text evidence="10">Homodimer.</text>
</comment>
<keyword evidence="7 10" id="KW-0275">Fatty acid biosynthesis</keyword>